<protein>
    <recommendedName>
        <fullName evidence="2">Morphogenetic protein</fullName>
    </recommendedName>
</protein>
<dbReference type="AlphaFoldDB" id="A0A6M3JNU8"/>
<sequence length="198" mass="23203">MSTQVKERPILFSGNMIKAILENRKCQTRRVIKPQAHHYSEDVLGQRKLYPCSGPDDFGDPSKAIGIPWAVGDRLWVRETWWDRKDRLPQVQDLNAVHYGDWEPPKDMAYMHYRRPSIHMPRWAARLFLTVKAVRVERLQDISEADARAEGYPDDSPIRIGPFLWFRGLWDSLNAKKPGCSWSDNPWIWCLSFQRIAI</sequence>
<reference evidence="1" key="1">
    <citation type="submission" date="2020-03" db="EMBL/GenBank/DDBJ databases">
        <title>The deep terrestrial virosphere.</title>
        <authorList>
            <person name="Holmfeldt K."/>
            <person name="Nilsson E."/>
            <person name="Simone D."/>
            <person name="Lopez-Fernandez M."/>
            <person name="Wu X."/>
            <person name="de Brujin I."/>
            <person name="Lundin D."/>
            <person name="Andersson A."/>
            <person name="Bertilsson S."/>
            <person name="Dopson M."/>
        </authorList>
    </citation>
    <scope>NUCLEOTIDE SEQUENCE</scope>
    <source>
        <strain evidence="1">MM415A03587</strain>
    </source>
</reference>
<dbReference type="EMBL" id="MT141814">
    <property type="protein sequence ID" value="QJA70702.1"/>
    <property type="molecule type" value="Genomic_DNA"/>
</dbReference>
<evidence type="ECO:0008006" key="2">
    <source>
        <dbReference type="Google" id="ProtNLM"/>
    </source>
</evidence>
<proteinExistence type="predicted"/>
<organism evidence="1">
    <name type="scientific">viral metagenome</name>
    <dbReference type="NCBI Taxonomy" id="1070528"/>
    <lineage>
        <taxon>unclassified sequences</taxon>
        <taxon>metagenomes</taxon>
        <taxon>organismal metagenomes</taxon>
    </lineage>
</organism>
<accession>A0A6M3JNU8</accession>
<name>A0A6M3JNU8_9ZZZZ</name>
<gene>
    <name evidence="1" type="ORF">MM415A03587_0005</name>
</gene>
<evidence type="ECO:0000313" key="1">
    <source>
        <dbReference type="EMBL" id="QJA70702.1"/>
    </source>
</evidence>